<dbReference type="AlphaFoldDB" id="A0A2I0I519"/>
<dbReference type="Gene3D" id="2.60.120.200">
    <property type="match status" value="1"/>
</dbReference>
<evidence type="ECO:0000313" key="2">
    <source>
        <dbReference type="Proteomes" id="UP000233551"/>
    </source>
</evidence>
<proteinExistence type="predicted"/>
<keyword evidence="2" id="KW-1185">Reference proteome</keyword>
<dbReference type="Proteomes" id="UP000233551">
    <property type="component" value="Unassembled WGS sequence"/>
</dbReference>
<protein>
    <submittedName>
        <fullName evidence="1">Uncharacterized protein</fullName>
    </submittedName>
</protein>
<sequence>MALTGPPMVGNTVSNYKYAPYVAEFSGLVLHGCMVDTIERLSRCDHDVSFRLIPTGISSKQRNRMGDIRKKHMTYSYRYDQAIIGFEGASFCCKLHSNILGKS</sequence>
<name>A0A2I0I519_PUNGR</name>
<comment type="caution">
    <text evidence="1">The sequence shown here is derived from an EMBL/GenBank/DDBJ whole genome shotgun (WGS) entry which is preliminary data.</text>
</comment>
<accession>A0A2I0I519</accession>
<organism evidence="1 2">
    <name type="scientific">Punica granatum</name>
    <name type="common">Pomegranate</name>
    <dbReference type="NCBI Taxonomy" id="22663"/>
    <lineage>
        <taxon>Eukaryota</taxon>
        <taxon>Viridiplantae</taxon>
        <taxon>Streptophyta</taxon>
        <taxon>Embryophyta</taxon>
        <taxon>Tracheophyta</taxon>
        <taxon>Spermatophyta</taxon>
        <taxon>Magnoliopsida</taxon>
        <taxon>eudicotyledons</taxon>
        <taxon>Gunneridae</taxon>
        <taxon>Pentapetalae</taxon>
        <taxon>rosids</taxon>
        <taxon>malvids</taxon>
        <taxon>Myrtales</taxon>
        <taxon>Lythraceae</taxon>
        <taxon>Punica</taxon>
    </lineage>
</organism>
<dbReference type="EMBL" id="PGOL01003911">
    <property type="protein sequence ID" value="PKI39057.1"/>
    <property type="molecule type" value="Genomic_DNA"/>
</dbReference>
<gene>
    <name evidence="1" type="ORF">CRG98_040544</name>
</gene>
<reference evidence="1 2" key="1">
    <citation type="submission" date="2017-11" db="EMBL/GenBank/DDBJ databases">
        <title>De-novo sequencing of pomegranate (Punica granatum L.) genome.</title>
        <authorList>
            <person name="Akparov Z."/>
            <person name="Amiraslanov A."/>
            <person name="Hajiyeva S."/>
            <person name="Abbasov M."/>
            <person name="Kaur K."/>
            <person name="Hamwieh A."/>
            <person name="Solovyev V."/>
            <person name="Salamov A."/>
            <person name="Braich B."/>
            <person name="Kosarev P."/>
            <person name="Mahmoud A."/>
            <person name="Hajiyev E."/>
            <person name="Babayeva S."/>
            <person name="Izzatullayeva V."/>
            <person name="Mammadov A."/>
            <person name="Mammadov A."/>
            <person name="Sharifova S."/>
            <person name="Ojaghi J."/>
            <person name="Eynullazada K."/>
            <person name="Bayramov B."/>
            <person name="Abdulazimova A."/>
            <person name="Shahmuradov I."/>
        </authorList>
    </citation>
    <scope>NUCLEOTIDE SEQUENCE [LARGE SCALE GENOMIC DNA]</scope>
    <source>
        <strain evidence="2">cv. AG2017</strain>
        <tissue evidence="1">Leaf</tissue>
    </source>
</reference>
<dbReference type="STRING" id="22663.A0A2I0I519"/>
<evidence type="ECO:0000313" key="1">
    <source>
        <dbReference type="EMBL" id="PKI39057.1"/>
    </source>
</evidence>